<name>D3BF42_HETP5</name>
<gene>
    <name evidence="4" type="primary">gxcJ</name>
    <name evidence="4" type="ORF">PPL_07359</name>
</gene>
<evidence type="ECO:0000313" key="5">
    <source>
        <dbReference type="Proteomes" id="UP000001396"/>
    </source>
</evidence>
<comment type="caution">
    <text evidence="4">The sequence shown here is derived from an EMBL/GenBank/DDBJ whole genome shotgun (WGS) entry which is preliminary data.</text>
</comment>
<dbReference type="SUPFAM" id="SSF50729">
    <property type="entry name" value="PH domain-like"/>
    <property type="match status" value="1"/>
</dbReference>
<dbReference type="GO" id="GO:0035556">
    <property type="term" value="P:intracellular signal transduction"/>
    <property type="evidence" value="ECO:0007669"/>
    <property type="project" value="InterPro"/>
</dbReference>
<dbReference type="RefSeq" id="XP_020432643.1">
    <property type="nucleotide sequence ID" value="XM_020578195.1"/>
</dbReference>
<dbReference type="InterPro" id="IPR001331">
    <property type="entry name" value="GDS_CDC24_CS"/>
</dbReference>
<dbReference type="Pfam" id="PF00621">
    <property type="entry name" value="RhoGEF"/>
    <property type="match status" value="1"/>
</dbReference>
<reference evidence="4 5" key="1">
    <citation type="journal article" date="2011" name="Genome Res.">
        <title>Phylogeny-wide analysis of social amoeba genomes highlights ancient origins for complex intercellular communication.</title>
        <authorList>
            <person name="Heidel A.J."/>
            <person name="Lawal H.M."/>
            <person name="Felder M."/>
            <person name="Schilde C."/>
            <person name="Helps N.R."/>
            <person name="Tunggal B."/>
            <person name="Rivero F."/>
            <person name="John U."/>
            <person name="Schleicher M."/>
            <person name="Eichinger L."/>
            <person name="Platzer M."/>
            <person name="Noegel A.A."/>
            <person name="Schaap P."/>
            <person name="Gloeckner G."/>
        </authorList>
    </citation>
    <scope>NUCLEOTIDE SEQUENCE [LARGE SCALE GENOMIC DNA]</scope>
    <source>
        <strain evidence="5">ATCC 26659 / Pp 5 / PN500</strain>
    </source>
</reference>
<dbReference type="OMA" id="RTMQIIQ"/>
<dbReference type="PROSITE" id="PS50010">
    <property type="entry name" value="DH_2"/>
    <property type="match status" value="1"/>
</dbReference>
<dbReference type="InterPro" id="IPR053086">
    <property type="entry name" value="RhoGEF_domain"/>
</dbReference>
<sequence>MTTLTASTLAAQRITALQVVVVVVSCHLCHNELGDRCWQCNYLGRPNSKFCFRCNAKLHVIDMPTPDSILPIPPYRPNSSQQQQQNNNTNQLYTHNVINGKLPSTLNIDMSSPSSVSSMPASPRGLVDTEPAIHSIRSIIDSINTKSATATTSPPNSTPRSDAKSRFSMVHSKRSITPTSPPSPSSSTPTIPTTGSMSTSNMTNSTSLTSIVKSTSTSFDSFKSLSNNNTTTNNNNSNSSNKHEHHSSSDKPFITITVKHENNGIIDYSKRLSSNSSASGDDNTVSINLLDQLLADTTALASVYNNRNGNDNNQNNIDNEEKDINTNNLYDSNMLHNSNALTSITPLTTLSGSPVSNSTSTSSPCLMLSTPNLIEASASPCEQFQSPRGNTNNADEASTSTTTNNNHQYCNNNSSSNNINNTISSNSSSGSGKRRSFSGSGSLSIFNEIIDAFPTPPETMILSPTNSNSGKNGANSSTILSPKTPLSASPSPKSTATSTSLASDQRTFLIKEIISTELDYINDLETIITVFYRPLRDDLKLISTEECASVFSNIEQIFEVNKELYSKMINSSSTIGEVFCLMSDSLDVYSVYCNYHQKSLESLSNLTKLPQIESFISDIISKPELRGMNLHSFLIKPVQRICKYPLLLRELLKATPNDHLDYGQLISAVAKIEQIVNIINKEKMENETWQRTMQIIQSLKGAENLQLSKRHLLNEGNLQMVEGYNENSEKKSTLKFKKGFFFLFNDIFLFAKQKGSVYRLILSVPLDTVLVHSSISTDKHFFTLVEIGIGGKRWTFFPQSKAQNQVLVISIQKLIEKCWEGRYDPKPTLAANNNGNQGAHSPSMQKKKINRLVKSLKHLE</sequence>
<dbReference type="Gene3D" id="2.30.29.30">
    <property type="entry name" value="Pleckstrin-homology domain (PH domain)/Phosphotyrosine-binding domain (PTB)"/>
    <property type="match status" value="1"/>
</dbReference>
<dbReference type="GeneID" id="31362840"/>
<dbReference type="AlphaFoldDB" id="D3BF42"/>
<dbReference type="STRING" id="670386.D3BF42"/>
<dbReference type="FunCoup" id="D3BF42">
    <property type="interactions" value="621"/>
</dbReference>
<dbReference type="PANTHER" id="PTHR45834">
    <property type="entry name" value="RHO GUANINE NUCLEOTIDE EXCHANGE FACTOR 9-RELATED"/>
    <property type="match status" value="1"/>
</dbReference>
<protein>
    <submittedName>
        <fullName evidence="4">RhoGEF domain-containing protein</fullName>
    </submittedName>
</protein>
<dbReference type="InterPro" id="IPR011993">
    <property type="entry name" value="PH-like_dom_sf"/>
</dbReference>
<feature type="signal peptide" evidence="2">
    <location>
        <begin position="1"/>
        <end position="16"/>
    </location>
</feature>
<dbReference type="SMART" id="SM00325">
    <property type="entry name" value="RhoGEF"/>
    <property type="match status" value="1"/>
</dbReference>
<feature type="region of interest" description="Disordered" evidence="1">
    <location>
        <begin position="225"/>
        <end position="249"/>
    </location>
</feature>
<keyword evidence="5" id="KW-1185">Reference proteome</keyword>
<feature type="compositionally biased region" description="Low complexity" evidence="1">
    <location>
        <begin position="225"/>
        <end position="240"/>
    </location>
</feature>
<dbReference type="PROSITE" id="PS00741">
    <property type="entry name" value="DH_1"/>
    <property type="match status" value="1"/>
</dbReference>
<dbReference type="InterPro" id="IPR035899">
    <property type="entry name" value="DBL_dom_sf"/>
</dbReference>
<dbReference type="Proteomes" id="UP000001396">
    <property type="component" value="Unassembled WGS sequence"/>
</dbReference>
<evidence type="ECO:0000256" key="2">
    <source>
        <dbReference type="SAM" id="SignalP"/>
    </source>
</evidence>
<evidence type="ECO:0000256" key="1">
    <source>
        <dbReference type="SAM" id="MobiDB-lite"/>
    </source>
</evidence>
<feature type="compositionally biased region" description="Polar residues" evidence="1">
    <location>
        <begin position="380"/>
        <end position="403"/>
    </location>
</feature>
<dbReference type="CDD" id="cd00160">
    <property type="entry name" value="RhoGEF"/>
    <property type="match status" value="1"/>
</dbReference>
<feature type="region of interest" description="Disordered" evidence="1">
    <location>
        <begin position="457"/>
        <end position="499"/>
    </location>
</feature>
<dbReference type="Gene3D" id="1.20.900.10">
    <property type="entry name" value="Dbl homology (DH) domain"/>
    <property type="match status" value="1"/>
</dbReference>
<feature type="domain" description="DH" evidence="3">
    <location>
        <begin position="505"/>
        <end position="682"/>
    </location>
</feature>
<feature type="compositionally biased region" description="Low complexity" evidence="1">
    <location>
        <begin position="185"/>
        <end position="207"/>
    </location>
</feature>
<dbReference type="GO" id="GO:0005829">
    <property type="term" value="C:cytosol"/>
    <property type="evidence" value="ECO:0007669"/>
    <property type="project" value="TreeGrafter"/>
</dbReference>
<dbReference type="InterPro" id="IPR000219">
    <property type="entry name" value="DH_dom"/>
</dbReference>
<feature type="region of interest" description="Disordered" evidence="1">
    <location>
        <begin position="144"/>
        <end position="207"/>
    </location>
</feature>
<proteinExistence type="predicted"/>
<evidence type="ECO:0000259" key="3">
    <source>
        <dbReference type="PROSITE" id="PS50010"/>
    </source>
</evidence>
<dbReference type="EMBL" id="ADBJ01000031">
    <property type="protein sequence ID" value="EFA80523.1"/>
    <property type="molecule type" value="Genomic_DNA"/>
</dbReference>
<dbReference type="InParanoid" id="D3BF42"/>
<keyword evidence="2" id="KW-0732">Signal</keyword>
<feature type="region of interest" description="Disordered" evidence="1">
    <location>
        <begin position="380"/>
        <end position="437"/>
    </location>
</feature>
<feature type="compositionally biased region" description="Low complexity" evidence="1">
    <location>
        <begin position="466"/>
        <end position="499"/>
    </location>
</feature>
<feature type="chain" id="PRO_5003042411" evidence="2">
    <location>
        <begin position="17"/>
        <end position="860"/>
    </location>
</feature>
<feature type="compositionally biased region" description="Low complexity" evidence="1">
    <location>
        <begin position="144"/>
        <end position="159"/>
    </location>
</feature>
<dbReference type="GO" id="GO:0005085">
    <property type="term" value="F:guanyl-nucleotide exchange factor activity"/>
    <property type="evidence" value="ECO:0007669"/>
    <property type="project" value="InterPro"/>
</dbReference>
<dbReference type="SUPFAM" id="SSF48065">
    <property type="entry name" value="DBL homology domain (DH-domain)"/>
    <property type="match status" value="1"/>
</dbReference>
<dbReference type="PANTHER" id="PTHR45834:SF11">
    <property type="entry name" value="RHOGEF DOMAIN-CONTAINING PROTEIN GXCJ"/>
    <property type="match status" value="1"/>
</dbReference>
<evidence type="ECO:0000313" key="4">
    <source>
        <dbReference type="EMBL" id="EFA80523.1"/>
    </source>
</evidence>
<accession>D3BF42</accession>
<feature type="compositionally biased region" description="Low complexity" evidence="1">
    <location>
        <begin position="404"/>
        <end position="437"/>
    </location>
</feature>
<organism evidence="4 5">
    <name type="scientific">Heterostelium pallidum (strain ATCC 26659 / Pp 5 / PN500)</name>
    <name type="common">Cellular slime mold</name>
    <name type="synonym">Polysphondylium pallidum</name>
    <dbReference type="NCBI Taxonomy" id="670386"/>
    <lineage>
        <taxon>Eukaryota</taxon>
        <taxon>Amoebozoa</taxon>
        <taxon>Evosea</taxon>
        <taxon>Eumycetozoa</taxon>
        <taxon>Dictyostelia</taxon>
        <taxon>Acytosteliales</taxon>
        <taxon>Acytosteliaceae</taxon>
        <taxon>Heterostelium</taxon>
    </lineage>
</organism>